<feature type="domain" description="Nucleoplasmin-like" evidence="6">
    <location>
        <begin position="8"/>
        <end position="92"/>
    </location>
</feature>
<name>M8BXH5_AEGTA</name>
<evidence type="ECO:0000256" key="5">
    <source>
        <dbReference type="SAM" id="MobiDB-lite"/>
    </source>
</evidence>
<feature type="compositionally biased region" description="Basic and acidic residues" evidence="5">
    <location>
        <begin position="130"/>
        <end position="140"/>
    </location>
</feature>
<dbReference type="AlphaFoldDB" id="M8BXH5"/>
<comment type="catalytic activity">
    <reaction evidence="1">
        <text>[protein]-peptidylproline (omega=180) = [protein]-peptidylproline (omega=0)</text>
        <dbReference type="Rhea" id="RHEA:16237"/>
        <dbReference type="Rhea" id="RHEA-COMP:10747"/>
        <dbReference type="Rhea" id="RHEA-COMP:10748"/>
        <dbReference type="ChEBI" id="CHEBI:83833"/>
        <dbReference type="ChEBI" id="CHEBI:83834"/>
        <dbReference type="EC" id="5.2.1.8"/>
    </reaction>
</comment>
<sequence>MREQAGKGVELRPGEPYVHRHPPSLGRLCITKAEPVNKSTAERTMVQCIVGNSAPIIICSLNPGLVEMCHLELEYQENDEVHFSVLGIHHIYSSFHFCVALIMDLDSSLLSLNHVVTRESEGEDVGGEYESDRETSESHGGDVGGEYESDRETIESHGGDVGEYNSDWEYLHVSEDVSEDSSESDVLDDGDVEVPDNAGVSESMHDGDMYSTADRRQESPINCAFVENHQVDSLDDNIHSSPCKPAVRHNTSSMFNSGSEDKDFVTQSEGKSANMHVSLSKKINGKVSDEIEPEKFTSHDETEKEINAARKRKSDAINQDSASPVYICVSLKVTMVNGSSIPELEPEKKSPLEPEYGKRSKNIRTLEDGLIIEDLSATDMGRKVTMVNGSSIPELEPEKKYPTRARIWKAF</sequence>
<protein>
    <recommendedName>
        <fullName evidence="2">peptidylprolyl isomerase</fullName>
        <ecNumber evidence="2">5.2.1.8</ecNumber>
    </recommendedName>
</protein>
<evidence type="ECO:0000256" key="2">
    <source>
        <dbReference type="ARBA" id="ARBA00013194"/>
    </source>
</evidence>
<dbReference type="EnsemblPlants" id="EMT29690">
    <property type="protein sequence ID" value="EMT29690"/>
    <property type="gene ID" value="F775_52485"/>
</dbReference>
<proteinExistence type="predicted"/>
<feature type="region of interest" description="Disordered" evidence="5">
    <location>
        <begin position="119"/>
        <end position="215"/>
    </location>
</feature>
<dbReference type="Pfam" id="PF17800">
    <property type="entry name" value="NPL"/>
    <property type="match status" value="1"/>
</dbReference>
<evidence type="ECO:0000256" key="1">
    <source>
        <dbReference type="ARBA" id="ARBA00000971"/>
    </source>
</evidence>
<accession>M8BXH5</accession>
<feature type="compositionally biased region" description="Basic and acidic residues" evidence="5">
    <location>
        <begin position="148"/>
        <end position="160"/>
    </location>
</feature>
<evidence type="ECO:0000313" key="7">
    <source>
        <dbReference type="EnsemblPlants" id="EMT29690"/>
    </source>
</evidence>
<organism evidence="7">
    <name type="scientific">Aegilops tauschii</name>
    <name type="common">Tausch's goatgrass</name>
    <name type="synonym">Aegilops squarrosa</name>
    <dbReference type="NCBI Taxonomy" id="37682"/>
    <lineage>
        <taxon>Eukaryota</taxon>
        <taxon>Viridiplantae</taxon>
        <taxon>Streptophyta</taxon>
        <taxon>Embryophyta</taxon>
        <taxon>Tracheophyta</taxon>
        <taxon>Spermatophyta</taxon>
        <taxon>Magnoliopsida</taxon>
        <taxon>Liliopsida</taxon>
        <taxon>Poales</taxon>
        <taxon>Poaceae</taxon>
        <taxon>BOP clade</taxon>
        <taxon>Pooideae</taxon>
        <taxon>Triticodae</taxon>
        <taxon>Triticeae</taxon>
        <taxon>Triticinae</taxon>
        <taxon>Aegilops</taxon>
    </lineage>
</organism>
<dbReference type="GO" id="GO:0003755">
    <property type="term" value="F:peptidyl-prolyl cis-trans isomerase activity"/>
    <property type="evidence" value="ECO:0007669"/>
    <property type="project" value="UniProtKB-KW"/>
</dbReference>
<feature type="compositionally biased region" description="Acidic residues" evidence="5">
    <location>
        <begin position="176"/>
        <end position="194"/>
    </location>
</feature>
<reference evidence="7" key="1">
    <citation type="submission" date="2015-06" db="UniProtKB">
        <authorList>
            <consortium name="EnsemblPlants"/>
        </authorList>
    </citation>
    <scope>IDENTIFICATION</scope>
</reference>
<dbReference type="PANTHER" id="PTHR43811:SF48">
    <property type="entry name" value="PEPTIDYL-PROLYL CIS-TRANS ISOMERASE FKBP43"/>
    <property type="match status" value="1"/>
</dbReference>
<dbReference type="PANTHER" id="PTHR43811">
    <property type="entry name" value="FKBP-TYPE PEPTIDYL-PROLYL CIS-TRANS ISOMERASE FKPA"/>
    <property type="match status" value="1"/>
</dbReference>
<evidence type="ECO:0000259" key="6">
    <source>
        <dbReference type="Pfam" id="PF17800"/>
    </source>
</evidence>
<evidence type="ECO:0000256" key="4">
    <source>
        <dbReference type="ARBA" id="ARBA00023235"/>
    </source>
</evidence>
<evidence type="ECO:0000256" key="3">
    <source>
        <dbReference type="ARBA" id="ARBA00023110"/>
    </source>
</evidence>
<dbReference type="Gene3D" id="2.60.120.340">
    <property type="entry name" value="Nucleoplasmin core domain"/>
    <property type="match status" value="1"/>
</dbReference>
<keyword evidence="3" id="KW-0697">Rotamase</keyword>
<dbReference type="EC" id="5.2.1.8" evidence="2"/>
<dbReference type="ExpressionAtlas" id="M8BXH5">
    <property type="expression patterns" value="baseline"/>
</dbReference>
<keyword evidence="4" id="KW-0413">Isomerase</keyword>
<feature type="compositionally biased region" description="Basic and acidic residues" evidence="5">
    <location>
        <begin position="203"/>
        <end position="215"/>
    </location>
</feature>
<dbReference type="InterPro" id="IPR041232">
    <property type="entry name" value="NPL"/>
</dbReference>